<dbReference type="AlphaFoldDB" id="A0A8J6JBL3"/>
<dbReference type="RefSeq" id="WP_186853247.1">
    <property type="nucleotide sequence ID" value="NZ_JACOPO010000009.1"/>
</dbReference>
<name>A0A8J6JBL3_9FIRM</name>
<organism evidence="2 3">
    <name type="scientific">Flintibacter hominis</name>
    <dbReference type="NCBI Taxonomy" id="2763048"/>
    <lineage>
        <taxon>Bacteria</taxon>
        <taxon>Bacillati</taxon>
        <taxon>Bacillota</taxon>
        <taxon>Clostridia</taxon>
        <taxon>Eubacteriales</taxon>
        <taxon>Flintibacter</taxon>
    </lineage>
</organism>
<evidence type="ECO:0000256" key="1">
    <source>
        <dbReference type="SAM" id="Phobius"/>
    </source>
</evidence>
<dbReference type="EMBL" id="JACOPO010000009">
    <property type="protein sequence ID" value="MBC5723467.1"/>
    <property type="molecule type" value="Genomic_DNA"/>
</dbReference>
<evidence type="ECO:0000313" key="3">
    <source>
        <dbReference type="Proteomes" id="UP000628736"/>
    </source>
</evidence>
<feature type="transmembrane region" description="Helical" evidence="1">
    <location>
        <begin position="35"/>
        <end position="52"/>
    </location>
</feature>
<sequence length="165" mass="18075">MMAGVGSWLLSITGASVLCALADGLMPAGPVRRVGRLVCGLMLLAVILAPLAQLDLEGGQRWLEEYHLGLEDRTQELERQVDEQMKTIIEQEYAAYIVDKAAELGLTCTARVSCRAGEEGLFLPERAEVSGFLTEGERERLSLVIQEDLGIPEEEQAYVEEGELP</sequence>
<keyword evidence="3" id="KW-1185">Reference proteome</keyword>
<keyword evidence="1" id="KW-1133">Transmembrane helix</keyword>
<comment type="caution">
    <text evidence="2">The sequence shown here is derived from an EMBL/GenBank/DDBJ whole genome shotgun (WGS) entry which is preliminary data.</text>
</comment>
<dbReference type="Proteomes" id="UP000628736">
    <property type="component" value="Unassembled WGS sequence"/>
</dbReference>
<proteinExistence type="predicted"/>
<accession>A0A8J6JBL3</accession>
<protein>
    <submittedName>
        <fullName evidence="2">Stage III sporulation protein AF</fullName>
    </submittedName>
</protein>
<reference evidence="2" key="1">
    <citation type="submission" date="2020-08" db="EMBL/GenBank/DDBJ databases">
        <title>Genome public.</title>
        <authorList>
            <person name="Liu C."/>
            <person name="Sun Q."/>
        </authorList>
    </citation>
    <scope>NUCLEOTIDE SEQUENCE</scope>
    <source>
        <strain evidence="2">NSJ-23</strain>
    </source>
</reference>
<keyword evidence="1" id="KW-0472">Membrane</keyword>
<gene>
    <name evidence="2" type="ORF">H8S11_11675</name>
</gene>
<evidence type="ECO:0000313" key="2">
    <source>
        <dbReference type="EMBL" id="MBC5723467.1"/>
    </source>
</evidence>
<keyword evidence="1" id="KW-0812">Transmembrane</keyword>